<protein>
    <submittedName>
        <fullName evidence="1">Helix-turn-helix domain-containing protein</fullName>
    </submittedName>
</protein>
<accession>A0A1G9FY88</accession>
<sequence length="121" mass="13587">MPLEFSSSGDTPGLERIIGVLDDADCREIISLLEAPKTVPEIADEAELPLSTTYRKLDRLTEADLVEETVGVRQGRHHKSRYVANFDRIAISLDSDRELRVDVDRSNDQSLGIWSNATEKF</sequence>
<gene>
    <name evidence="1" type="ORF">SAMN04515672_4332</name>
</gene>
<dbReference type="EMBL" id="FNFE01000008">
    <property type="protein sequence ID" value="SDK93123.1"/>
    <property type="molecule type" value="Genomic_DNA"/>
</dbReference>
<dbReference type="InterPro" id="IPR036390">
    <property type="entry name" value="WH_DNA-bd_sf"/>
</dbReference>
<dbReference type="STRING" id="1095776.SAMN04515672_4332"/>
<dbReference type="Gene3D" id="1.10.10.10">
    <property type="entry name" value="Winged helix-like DNA-binding domain superfamily/Winged helix DNA-binding domain"/>
    <property type="match status" value="1"/>
</dbReference>
<dbReference type="InterPro" id="IPR036388">
    <property type="entry name" value="WH-like_DNA-bd_sf"/>
</dbReference>
<evidence type="ECO:0000313" key="1">
    <source>
        <dbReference type="EMBL" id="SDK93123.1"/>
    </source>
</evidence>
<dbReference type="Pfam" id="PF12840">
    <property type="entry name" value="HTH_20"/>
    <property type="match status" value="1"/>
</dbReference>
<dbReference type="RefSeq" id="WP_090311675.1">
    <property type="nucleotide sequence ID" value="NZ_FNFE01000008.1"/>
</dbReference>
<proteinExistence type="predicted"/>
<evidence type="ECO:0000313" key="2">
    <source>
        <dbReference type="Proteomes" id="UP000198882"/>
    </source>
</evidence>
<dbReference type="SUPFAM" id="SSF46785">
    <property type="entry name" value="Winged helix' DNA-binding domain"/>
    <property type="match status" value="1"/>
</dbReference>
<keyword evidence="2" id="KW-1185">Reference proteome</keyword>
<organism evidence="1 2">
    <name type="scientific">Natronorubrum texcoconense</name>
    <dbReference type="NCBI Taxonomy" id="1095776"/>
    <lineage>
        <taxon>Archaea</taxon>
        <taxon>Methanobacteriati</taxon>
        <taxon>Methanobacteriota</taxon>
        <taxon>Stenosarchaea group</taxon>
        <taxon>Halobacteria</taxon>
        <taxon>Halobacteriales</taxon>
        <taxon>Natrialbaceae</taxon>
        <taxon>Natronorubrum</taxon>
    </lineage>
</organism>
<dbReference type="AlphaFoldDB" id="A0A1G9FY88"/>
<dbReference type="Proteomes" id="UP000198882">
    <property type="component" value="Unassembled WGS sequence"/>
</dbReference>
<name>A0A1G9FY88_9EURY</name>
<dbReference type="CDD" id="cd00090">
    <property type="entry name" value="HTH_ARSR"/>
    <property type="match status" value="1"/>
</dbReference>
<dbReference type="OrthoDB" id="10985at2157"/>
<reference evidence="2" key="1">
    <citation type="submission" date="2016-10" db="EMBL/GenBank/DDBJ databases">
        <authorList>
            <person name="Varghese N."/>
            <person name="Submissions S."/>
        </authorList>
    </citation>
    <scope>NUCLEOTIDE SEQUENCE [LARGE SCALE GENOMIC DNA]</scope>
    <source>
        <strain evidence="2">B4,CECT 8067,JCM 17497</strain>
    </source>
</reference>
<dbReference type="InterPro" id="IPR011991">
    <property type="entry name" value="ArsR-like_HTH"/>
</dbReference>